<comment type="similarity">
    <text evidence="1 2">Belongs to the anti-sigma-factor antagonist family.</text>
</comment>
<proteinExistence type="inferred from homology"/>
<feature type="domain" description="STAS" evidence="3">
    <location>
        <begin position="8"/>
        <end position="117"/>
    </location>
</feature>
<gene>
    <name evidence="4" type="ORF">GCM10023196_003550</name>
</gene>
<organism evidence="4 5">
    <name type="scientific">Actinoallomurus vinaceus</name>
    <dbReference type="NCBI Taxonomy" id="1080074"/>
    <lineage>
        <taxon>Bacteria</taxon>
        <taxon>Bacillati</taxon>
        <taxon>Actinomycetota</taxon>
        <taxon>Actinomycetes</taxon>
        <taxon>Streptosporangiales</taxon>
        <taxon>Thermomonosporaceae</taxon>
        <taxon>Actinoallomurus</taxon>
    </lineage>
</organism>
<dbReference type="RefSeq" id="WP_345428607.1">
    <property type="nucleotide sequence ID" value="NZ_BAABHK010000001.1"/>
</dbReference>
<reference evidence="5" key="1">
    <citation type="journal article" date="2019" name="Int. J. Syst. Evol. Microbiol.">
        <title>The Global Catalogue of Microorganisms (GCM) 10K type strain sequencing project: providing services to taxonomists for standard genome sequencing and annotation.</title>
        <authorList>
            <consortium name="The Broad Institute Genomics Platform"/>
            <consortium name="The Broad Institute Genome Sequencing Center for Infectious Disease"/>
            <person name="Wu L."/>
            <person name="Ma J."/>
        </authorList>
    </citation>
    <scope>NUCLEOTIDE SEQUENCE [LARGE SCALE GENOMIC DNA]</scope>
    <source>
        <strain evidence="5">JCM 17939</strain>
    </source>
</reference>
<evidence type="ECO:0000313" key="4">
    <source>
        <dbReference type="EMBL" id="GAA4620267.1"/>
    </source>
</evidence>
<name>A0ABP8TZE7_9ACTN</name>
<dbReference type="CDD" id="cd07043">
    <property type="entry name" value="STAS_anti-anti-sigma_factors"/>
    <property type="match status" value="1"/>
</dbReference>
<evidence type="ECO:0000259" key="3">
    <source>
        <dbReference type="PROSITE" id="PS50801"/>
    </source>
</evidence>
<sequence>MRHDPARAGFLSRRMPGHIVLTVRGELDIATTARLRDQIAGILDDATAPVIIDLSGVSHADASGLAMLVGVQRRARLRGLTVAISEPGREVSELPRTSGLDHAFTMYPTLTAARRGPGRSGHPAVA</sequence>
<dbReference type="InterPro" id="IPR036513">
    <property type="entry name" value="STAS_dom_sf"/>
</dbReference>
<evidence type="ECO:0000313" key="5">
    <source>
        <dbReference type="Proteomes" id="UP001501442"/>
    </source>
</evidence>
<protein>
    <recommendedName>
        <fullName evidence="2">Anti-sigma factor antagonist</fullName>
    </recommendedName>
</protein>
<dbReference type="InterPro" id="IPR002645">
    <property type="entry name" value="STAS_dom"/>
</dbReference>
<dbReference type="EMBL" id="BAABHK010000001">
    <property type="protein sequence ID" value="GAA4620267.1"/>
    <property type="molecule type" value="Genomic_DNA"/>
</dbReference>
<dbReference type="PANTHER" id="PTHR33495">
    <property type="entry name" value="ANTI-SIGMA FACTOR ANTAGONIST TM_1081-RELATED-RELATED"/>
    <property type="match status" value="1"/>
</dbReference>
<dbReference type="PANTHER" id="PTHR33495:SF2">
    <property type="entry name" value="ANTI-SIGMA FACTOR ANTAGONIST TM_1081-RELATED"/>
    <property type="match status" value="1"/>
</dbReference>
<dbReference type="PROSITE" id="PS50801">
    <property type="entry name" value="STAS"/>
    <property type="match status" value="1"/>
</dbReference>
<dbReference type="NCBIfam" id="TIGR00377">
    <property type="entry name" value="ant_ant_sig"/>
    <property type="match status" value="1"/>
</dbReference>
<keyword evidence="5" id="KW-1185">Reference proteome</keyword>
<dbReference type="SUPFAM" id="SSF52091">
    <property type="entry name" value="SpoIIaa-like"/>
    <property type="match status" value="1"/>
</dbReference>
<dbReference type="Gene3D" id="3.30.750.24">
    <property type="entry name" value="STAS domain"/>
    <property type="match status" value="1"/>
</dbReference>
<dbReference type="Pfam" id="PF01740">
    <property type="entry name" value="STAS"/>
    <property type="match status" value="1"/>
</dbReference>
<dbReference type="InterPro" id="IPR003658">
    <property type="entry name" value="Anti-sigma_ant"/>
</dbReference>
<evidence type="ECO:0000256" key="1">
    <source>
        <dbReference type="ARBA" id="ARBA00009013"/>
    </source>
</evidence>
<dbReference type="Proteomes" id="UP001501442">
    <property type="component" value="Unassembled WGS sequence"/>
</dbReference>
<comment type="caution">
    <text evidence="4">The sequence shown here is derived from an EMBL/GenBank/DDBJ whole genome shotgun (WGS) entry which is preliminary data.</text>
</comment>
<evidence type="ECO:0000256" key="2">
    <source>
        <dbReference type="RuleBase" id="RU003749"/>
    </source>
</evidence>
<accession>A0ABP8TZE7</accession>